<organism evidence="1">
    <name type="scientific">Salmonella enterica</name>
    <name type="common">Salmonella choleraesuis</name>
    <dbReference type="NCBI Taxonomy" id="28901"/>
    <lineage>
        <taxon>Bacteria</taxon>
        <taxon>Pseudomonadati</taxon>
        <taxon>Pseudomonadota</taxon>
        <taxon>Gammaproteobacteria</taxon>
        <taxon>Enterobacterales</taxon>
        <taxon>Enterobacteriaceae</taxon>
        <taxon>Salmonella</taxon>
    </lineage>
</organism>
<gene>
    <name evidence="1" type="ORF">G8N97_001059</name>
</gene>
<dbReference type="EMBL" id="DAAVQA010000001">
    <property type="protein sequence ID" value="HAF6294977.1"/>
    <property type="molecule type" value="Genomic_DNA"/>
</dbReference>
<proteinExistence type="predicted"/>
<dbReference type="AlphaFoldDB" id="A0A750IK91"/>
<reference evidence="1" key="2">
    <citation type="submission" date="2020-02" db="EMBL/GenBank/DDBJ databases">
        <authorList>
            <consortium name="NCBI Pathogen Detection Project"/>
        </authorList>
    </citation>
    <scope>NUCLEOTIDE SEQUENCE</scope>
    <source>
        <strain evidence="1">MA.CK_05/00007164</strain>
    </source>
</reference>
<reference evidence="1" key="1">
    <citation type="journal article" date="2018" name="Genome Biol.">
        <title>SKESA: strategic k-mer extension for scrupulous assemblies.</title>
        <authorList>
            <person name="Souvorov A."/>
            <person name="Agarwala R."/>
            <person name="Lipman D.J."/>
        </authorList>
    </citation>
    <scope>NUCLEOTIDE SEQUENCE</scope>
    <source>
        <strain evidence="1">MA.CK_05/00007164</strain>
    </source>
</reference>
<sequence length="224" mass="26079">MTEDVLNATYCKSKASRIEVIKYIFPNMPSNEITHLIEALDVEAKTNPLVLLSETEFKNGGQFVPFCMAPNYEMSMFIAQATGSVIITDSESRWHEFQTHKQLNIEINNSARYGMFDHEYSIKINHDINSILKQVHSDKCNTFKKLLETINTKDHSYMQKEVLNSFMYHFKNVMLDESITHKTRKMKLFAPEHGFFDNNVLRLLLKSDCNQYLDKVNLVIHLFA</sequence>
<protein>
    <submittedName>
        <fullName evidence="1">Uncharacterized protein</fullName>
    </submittedName>
</protein>
<evidence type="ECO:0000313" key="1">
    <source>
        <dbReference type="EMBL" id="HAF6294977.1"/>
    </source>
</evidence>
<name>A0A750IK91_SALER</name>
<accession>A0A750IK91</accession>
<comment type="caution">
    <text evidence="1">The sequence shown here is derived from an EMBL/GenBank/DDBJ whole genome shotgun (WGS) entry which is preliminary data.</text>
</comment>